<dbReference type="RefSeq" id="WP_184590517.1">
    <property type="nucleotide sequence ID" value="NZ_JACHLI010000011.1"/>
</dbReference>
<dbReference type="SUPFAM" id="SSF160631">
    <property type="entry name" value="SMI1/KNR4-like"/>
    <property type="match status" value="1"/>
</dbReference>
<dbReference type="Proteomes" id="UP000566995">
    <property type="component" value="Unassembled WGS sequence"/>
</dbReference>
<comment type="caution">
    <text evidence="1">The sequence shown here is derived from an EMBL/GenBank/DDBJ whole genome shotgun (WGS) entry which is preliminary data.</text>
</comment>
<gene>
    <name evidence="1" type="ORF">HNP46_003193</name>
</gene>
<evidence type="ECO:0000313" key="2">
    <source>
        <dbReference type="Proteomes" id="UP000566995"/>
    </source>
</evidence>
<sequence length="187" mass="21150">MTTTSLAIREQLLALEERCFEQPASDWAGEIALPAGLERFYREVGPCDCTLDTAGNPFFIPSLAKLWKQQAGYRWHGLTGERLEGWKEDWIVVADQGADPFILECSSGRILFDQHGGPWDPAPMFDDLWQMTACLATFGRIWRGAGEDIFAEDYSVNPLYRRELIGELTQVLGDARRAEDLADEFGW</sequence>
<evidence type="ECO:0000313" key="1">
    <source>
        <dbReference type="EMBL" id="MBB4864329.1"/>
    </source>
</evidence>
<organism evidence="1 2">
    <name type="scientific">Pseudomonas nitroreducens</name>
    <dbReference type="NCBI Taxonomy" id="46680"/>
    <lineage>
        <taxon>Bacteria</taxon>
        <taxon>Pseudomonadati</taxon>
        <taxon>Pseudomonadota</taxon>
        <taxon>Gammaproteobacteria</taxon>
        <taxon>Pseudomonadales</taxon>
        <taxon>Pseudomonadaceae</taxon>
        <taxon>Pseudomonas</taxon>
    </lineage>
</organism>
<reference evidence="1 2" key="1">
    <citation type="submission" date="2020-08" db="EMBL/GenBank/DDBJ databases">
        <title>Functional genomics of gut bacteria from endangered species of beetles.</title>
        <authorList>
            <person name="Carlos-Shanley C."/>
        </authorList>
    </citation>
    <scope>NUCLEOTIDE SEQUENCE [LARGE SCALE GENOMIC DNA]</scope>
    <source>
        <strain evidence="1 2">S00179</strain>
    </source>
</reference>
<name>A0A7W7KKB2_PSENT</name>
<evidence type="ECO:0008006" key="3">
    <source>
        <dbReference type="Google" id="ProtNLM"/>
    </source>
</evidence>
<dbReference type="AlphaFoldDB" id="A0A7W7KKB2"/>
<dbReference type="EMBL" id="JACHLI010000011">
    <property type="protein sequence ID" value="MBB4864329.1"/>
    <property type="molecule type" value="Genomic_DNA"/>
</dbReference>
<dbReference type="InterPro" id="IPR037883">
    <property type="entry name" value="Knr4/Smi1-like_sf"/>
</dbReference>
<proteinExistence type="predicted"/>
<protein>
    <recommendedName>
        <fullName evidence="3">SMI1/KNR4 family protein</fullName>
    </recommendedName>
</protein>
<accession>A0A7W7KKB2</accession>